<dbReference type="InterPro" id="IPR010987">
    <property type="entry name" value="Glutathione-S-Trfase_C-like"/>
</dbReference>
<dbReference type="PROSITE" id="PS50404">
    <property type="entry name" value="GST_NTER"/>
    <property type="match status" value="1"/>
</dbReference>
<keyword evidence="3" id="KW-0808">Transferase</keyword>
<dbReference type="SFLD" id="SFLDS00019">
    <property type="entry name" value="Glutathione_Transferase_(cytos"/>
    <property type="match status" value="1"/>
</dbReference>
<dbReference type="Proteomes" id="UP000477849">
    <property type="component" value="Unassembled WGS sequence"/>
</dbReference>
<dbReference type="InterPro" id="IPR004045">
    <property type="entry name" value="Glutathione_S-Trfase_N"/>
</dbReference>
<evidence type="ECO:0000313" key="4">
    <source>
        <dbReference type="Proteomes" id="UP000477849"/>
    </source>
</evidence>
<proteinExistence type="predicted"/>
<dbReference type="Pfam" id="PF13417">
    <property type="entry name" value="GST_N_3"/>
    <property type="match status" value="1"/>
</dbReference>
<dbReference type="SUPFAM" id="SSF52833">
    <property type="entry name" value="Thioredoxin-like"/>
    <property type="match status" value="1"/>
</dbReference>
<dbReference type="Pfam" id="PF00043">
    <property type="entry name" value="GST_C"/>
    <property type="match status" value="1"/>
</dbReference>
<dbReference type="RefSeq" id="WP_163904106.1">
    <property type="nucleotide sequence ID" value="NZ_CP048427.1"/>
</dbReference>
<feature type="domain" description="GST C-terminal" evidence="2">
    <location>
        <begin position="95"/>
        <end position="219"/>
    </location>
</feature>
<accession>A0A6M1RX25</accession>
<sequence>MLTIYGVYKSRATRTFWLAGELGLTFKQVPVIQARKLADPLAVDARINTRSPEFLAVNPMGAIPTIDDDGLKLTESLAINLYLAKKHGGPLSPKDLAEDALMIQWSFFAATEIELNALKISTANAEGRLGTDAGKAEADAVSRLLKRSFGVLEKQLSTHDYLVGNRFTVADLNVAEIVRYAQPYQPLMEEHPHVAAWLKRCQDRPAFKAMWLTRADEQE</sequence>
<evidence type="ECO:0000313" key="3">
    <source>
        <dbReference type="EMBL" id="NGO63455.1"/>
    </source>
</evidence>
<dbReference type="GO" id="GO:0016740">
    <property type="term" value="F:transferase activity"/>
    <property type="evidence" value="ECO:0007669"/>
    <property type="project" value="UniProtKB-KW"/>
</dbReference>
<protein>
    <submittedName>
        <fullName evidence="3">Glutathione S-transferase family protein</fullName>
    </submittedName>
</protein>
<dbReference type="InterPro" id="IPR040079">
    <property type="entry name" value="Glutathione_S-Trfase"/>
</dbReference>
<dbReference type="InterPro" id="IPR004046">
    <property type="entry name" value="GST_C"/>
</dbReference>
<feature type="domain" description="GST N-terminal" evidence="1">
    <location>
        <begin position="1"/>
        <end position="91"/>
    </location>
</feature>
<gene>
    <name evidence="3" type="ORF">G6N76_07195</name>
</gene>
<keyword evidence="4" id="KW-1185">Reference proteome</keyword>
<dbReference type="SUPFAM" id="SSF47616">
    <property type="entry name" value="GST C-terminal domain-like"/>
    <property type="match status" value="1"/>
</dbReference>
<dbReference type="AlphaFoldDB" id="A0A6M1RX25"/>
<reference evidence="3 4" key="1">
    <citation type="submission" date="2020-02" db="EMBL/GenBank/DDBJ databases">
        <title>Genome sequence of the type strain CCBAU10050 of Rhizobium daejeonense.</title>
        <authorList>
            <person name="Gao J."/>
            <person name="Sun J."/>
        </authorList>
    </citation>
    <scope>NUCLEOTIDE SEQUENCE [LARGE SCALE GENOMIC DNA]</scope>
    <source>
        <strain evidence="3 4">CCBAU10050</strain>
    </source>
</reference>
<dbReference type="PANTHER" id="PTHR44051">
    <property type="entry name" value="GLUTATHIONE S-TRANSFERASE-RELATED"/>
    <property type="match status" value="1"/>
</dbReference>
<dbReference type="Gene3D" id="3.40.30.10">
    <property type="entry name" value="Glutaredoxin"/>
    <property type="match status" value="1"/>
</dbReference>
<comment type="caution">
    <text evidence="3">The sequence shown here is derived from an EMBL/GenBank/DDBJ whole genome shotgun (WGS) entry which is preliminary data.</text>
</comment>
<dbReference type="CDD" id="cd03207">
    <property type="entry name" value="GST_C_8"/>
    <property type="match status" value="1"/>
</dbReference>
<dbReference type="PROSITE" id="PS50405">
    <property type="entry name" value="GST_CTER"/>
    <property type="match status" value="1"/>
</dbReference>
<evidence type="ECO:0000259" key="2">
    <source>
        <dbReference type="PROSITE" id="PS50405"/>
    </source>
</evidence>
<dbReference type="InterPro" id="IPR036282">
    <property type="entry name" value="Glutathione-S-Trfase_C_sf"/>
</dbReference>
<organism evidence="3 4">
    <name type="scientific">Rhizobium daejeonense</name>
    <dbReference type="NCBI Taxonomy" id="240521"/>
    <lineage>
        <taxon>Bacteria</taxon>
        <taxon>Pseudomonadati</taxon>
        <taxon>Pseudomonadota</taxon>
        <taxon>Alphaproteobacteria</taxon>
        <taxon>Hyphomicrobiales</taxon>
        <taxon>Rhizobiaceae</taxon>
        <taxon>Rhizobium/Agrobacterium group</taxon>
        <taxon>Rhizobium</taxon>
    </lineage>
</organism>
<dbReference type="SFLD" id="SFLDG00358">
    <property type="entry name" value="Main_(cytGST)"/>
    <property type="match status" value="1"/>
</dbReference>
<dbReference type="CDD" id="cd03046">
    <property type="entry name" value="GST_N_GTT1_like"/>
    <property type="match status" value="1"/>
</dbReference>
<name>A0A6M1RX25_9HYPH</name>
<evidence type="ECO:0000259" key="1">
    <source>
        <dbReference type="PROSITE" id="PS50404"/>
    </source>
</evidence>
<dbReference type="PANTHER" id="PTHR44051:SF8">
    <property type="entry name" value="GLUTATHIONE S-TRANSFERASE GSTA"/>
    <property type="match status" value="1"/>
</dbReference>
<dbReference type="InterPro" id="IPR036249">
    <property type="entry name" value="Thioredoxin-like_sf"/>
</dbReference>
<dbReference type="EMBL" id="JAAKZH010000002">
    <property type="protein sequence ID" value="NGO63455.1"/>
    <property type="molecule type" value="Genomic_DNA"/>
</dbReference>
<dbReference type="Gene3D" id="1.20.1050.10">
    <property type="match status" value="1"/>
</dbReference>